<dbReference type="EMBL" id="LKEA01000006">
    <property type="protein sequence ID" value="ROW08507.1"/>
    <property type="molecule type" value="Genomic_DNA"/>
</dbReference>
<dbReference type="InterPro" id="IPR027417">
    <property type="entry name" value="P-loop_NTPase"/>
</dbReference>
<dbReference type="InterPro" id="IPR050628">
    <property type="entry name" value="SNF2_RAD54_helicase_TF"/>
</dbReference>
<sequence length="960" mass="107820">MSLHNAGSPALNSPMRPIQNPRNEDVVDLTTSPAAPAYKSLNSLGFGHSEQPVFGQPGRLMSSLKQKAANASNLFIQPKRRPEHHRDHKMPSRKPNESHSPSAPLFSSLGPGAHPPEYVQSSYYKAPPSNAAFDDNTFYTDPVKANEDLKALLEGGLEDVEDEDSKGGLEDGTVEGIKVKLLPHQVEGRGTLVVAPLALIRQWEAEIKEKVSKANRLNVCVHHGPNRTKRYQDLAKYDVVITTYQILVSEHNHCSDSVKAGCFGLHWYRVILDEAHTIKNRNAKSTKACCDLRAEYRWCLTGTPMQNNLDELQSLVHFLRIQPYDSLQHWRENIDKPMKNGKGHLAISRLHALLRSFMKRRTKDILKEEGALLPGGKKALEAAAKGGSTDTPVSQFKITERKVVSVSTEFSPAERRFYDKLEERADKSLERMMKVKVNYANALVLLLRLRQACNHPKLVESKLDKDKDALSTDTSNQRAADTSVDDLTDAFGGMGIQVRKCEMCQQDLPREVSERGDVHCEECSANIDEIYAEALGHDKVSRKKPKKSKAEKAKTEVKRRQPRRRNVVMDSEDEEGEGSWLVDEDQRGQLHLGKAGGTDDENAEGEGEDIGSYDSVHDSEDEEASNMSSFVVESEVATQRTSQDYQDDSDDDSLVSIDKLGSQPVRSRKNQKSAKKEINSESESGSGSENYSEDEEAMDTEEDSEEDSEEDDSGVEDSQFAESDSLYAPHRLVKGQPLMDSSKIREIIKILHEEATQHKFIVFSQFTSMLDLVEPYLRKEGFEFVRYDGGMKNDDREASLNSLRNDKKTRILLCSLKCGSLGLNLTAATRVIIVEPFWNPFVEEQAIDRVHRLTQTVDVVVYKLTVKDTVEERILALQEKKRLLAMHAIEGGMKKNKDALKLSLQDLLNLFKPRHDNEPDGQGPSQYVDNMMPGLADLGRKKPAEKKAPRKVDDVYGRRW</sequence>
<accession>A0A423WYA9</accession>
<dbReference type="PANTHER" id="PTHR45626:SF14">
    <property type="entry name" value="ATP-DEPENDENT DNA HELICASE (EUROFUNG)"/>
    <property type="match status" value="1"/>
</dbReference>
<evidence type="ECO:0000259" key="6">
    <source>
        <dbReference type="PROSITE" id="PS51194"/>
    </source>
</evidence>
<dbReference type="PANTHER" id="PTHR45626">
    <property type="entry name" value="TRANSCRIPTION TERMINATION FACTOR 2-RELATED"/>
    <property type="match status" value="1"/>
</dbReference>
<evidence type="ECO:0000313" key="7">
    <source>
        <dbReference type="EMBL" id="ROW08507.1"/>
    </source>
</evidence>
<dbReference type="InterPro" id="IPR049730">
    <property type="entry name" value="SNF2/RAD54-like_C"/>
</dbReference>
<dbReference type="SUPFAM" id="SSF52540">
    <property type="entry name" value="P-loop containing nucleoside triphosphate hydrolases"/>
    <property type="match status" value="2"/>
</dbReference>
<feature type="region of interest" description="Disordered" evidence="4">
    <location>
        <begin position="73"/>
        <end position="112"/>
    </location>
</feature>
<proteinExistence type="predicted"/>
<feature type="domain" description="Helicase ATP-binding" evidence="5">
    <location>
        <begin position="177"/>
        <end position="322"/>
    </location>
</feature>
<feature type="domain" description="Helicase C-terminal" evidence="6">
    <location>
        <begin position="743"/>
        <end position="908"/>
    </location>
</feature>
<keyword evidence="2" id="KW-0378">Hydrolase</keyword>
<dbReference type="GO" id="GO:0005634">
    <property type="term" value="C:nucleus"/>
    <property type="evidence" value="ECO:0007669"/>
    <property type="project" value="TreeGrafter"/>
</dbReference>
<dbReference type="Gene3D" id="3.40.50.300">
    <property type="entry name" value="P-loop containing nucleotide triphosphate hydrolases"/>
    <property type="match status" value="2"/>
</dbReference>
<dbReference type="PROSITE" id="PS51194">
    <property type="entry name" value="HELICASE_CTER"/>
    <property type="match status" value="1"/>
</dbReference>
<evidence type="ECO:0000313" key="8">
    <source>
        <dbReference type="Proteomes" id="UP000283895"/>
    </source>
</evidence>
<dbReference type="Pfam" id="PF00271">
    <property type="entry name" value="Helicase_C"/>
    <property type="match status" value="1"/>
</dbReference>
<dbReference type="CDD" id="cd18793">
    <property type="entry name" value="SF2_C_SNF"/>
    <property type="match status" value="1"/>
</dbReference>
<dbReference type="PROSITE" id="PS51192">
    <property type="entry name" value="HELICASE_ATP_BIND_1"/>
    <property type="match status" value="1"/>
</dbReference>
<feature type="compositionally biased region" description="Polar residues" evidence="4">
    <location>
        <begin position="625"/>
        <end position="641"/>
    </location>
</feature>
<feature type="compositionally biased region" description="Basic and acidic residues" evidence="4">
    <location>
        <begin position="548"/>
        <end position="559"/>
    </location>
</feature>
<dbReference type="GO" id="GO:0006281">
    <property type="term" value="P:DNA repair"/>
    <property type="evidence" value="ECO:0007669"/>
    <property type="project" value="TreeGrafter"/>
</dbReference>
<evidence type="ECO:0000256" key="4">
    <source>
        <dbReference type="SAM" id="MobiDB-lite"/>
    </source>
</evidence>
<dbReference type="InterPro" id="IPR038718">
    <property type="entry name" value="SNF2-like_sf"/>
</dbReference>
<dbReference type="Pfam" id="PF00176">
    <property type="entry name" value="SNF2-rel_dom"/>
    <property type="match status" value="1"/>
</dbReference>
<evidence type="ECO:0000256" key="1">
    <source>
        <dbReference type="ARBA" id="ARBA00022741"/>
    </source>
</evidence>
<gene>
    <name evidence="7" type="ORF">VMCG_03061</name>
</gene>
<organism evidence="7 8">
    <name type="scientific">Cytospora schulzeri</name>
    <dbReference type="NCBI Taxonomy" id="448051"/>
    <lineage>
        <taxon>Eukaryota</taxon>
        <taxon>Fungi</taxon>
        <taxon>Dikarya</taxon>
        <taxon>Ascomycota</taxon>
        <taxon>Pezizomycotina</taxon>
        <taxon>Sordariomycetes</taxon>
        <taxon>Sordariomycetidae</taxon>
        <taxon>Diaporthales</taxon>
        <taxon>Cytosporaceae</taxon>
        <taxon>Cytospora</taxon>
    </lineage>
</organism>
<comment type="caution">
    <text evidence="7">The sequence shown here is derived from an EMBL/GenBank/DDBJ whole genome shotgun (WGS) entry which is preliminary data.</text>
</comment>
<feature type="compositionally biased region" description="Basic and acidic residues" evidence="4">
    <location>
        <begin position="938"/>
        <end position="960"/>
    </location>
</feature>
<dbReference type="OrthoDB" id="423559at2759"/>
<feature type="region of interest" description="Disordered" evidence="4">
    <location>
        <begin position="536"/>
        <end position="727"/>
    </location>
</feature>
<evidence type="ECO:0000256" key="3">
    <source>
        <dbReference type="ARBA" id="ARBA00022840"/>
    </source>
</evidence>
<dbReference type="GO" id="GO:0016787">
    <property type="term" value="F:hydrolase activity"/>
    <property type="evidence" value="ECO:0007669"/>
    <property type="project" value="UniProtKB-KW"/>
</dbReference>
<keyword evidence="8" id="KW-1185">Reference proteome</keyword>
<feature type="compositionally biased region" description="Basic residues" evidence="4">
    <location>
        <begin position="78"/>
        <end position="92"/>
    </location>
</feature>
<feature type="compositionally biased region" description="Acidic residues" evidence="4">
    <location>
        <begin position="691"/>
        <end position="715"/>
    </location>
</feature>
<dbReference type="InterPro" id="IPR000330">
    <property type="entry name" value="SNF2_N"/>
</dbReference>
<dbReference type="GO" id="GO:0008094">
    <property type="term" value="F:ATP-dependent activity, acting on DNA"/>
    <property type="evidence" value="ECO:0007669"/>
    <property type="project" value="TreeGrafter"/>
</dbReference>
<dbReference type="Proteomes" id="UP000283895">
    <property type="component" value="Unassembled WGS sequence"/>
</dbReference>
<feature type="region of interest" description="Disordered" evidence="4">
    <location>
        <begin position="1"/>
        <end position="26"/>
    </location>
</feature>
<dbReference type="InterPro" id="IPR001650">
    <property type="entry name" value="Helicase_C-like"/>
</dbReference>
<evidence type="ECO:0008006" key="9">
    <source>
        <dbReference type="Google" id="ProtNLM"/>
    </source>
</evidence>
<feature type="region of interest" description="Disordered" evidence="4">
    <location>
        <begin position="913"/>
        <end position="960"/>
    </location>
</feature>
<dbReference type="AlphaFoldDB" id="A0A423WYA9"/>
<dbReference type="STRING" id="356882.A0A423WYA9"/>
<dbReference type="Gene3D" id="3.40.50.10810">
    <property type="entry name" value="Tandem AAA-ATPase domain"/>
    <property type="match status" value="1"/>
</dbReference>
<feature type="compositionally biased region" description="Low complexity" evidence="4">
    <location>
        <begin position="681"/>
        <end position="690"/>
    </location>
</feature>
<dbReference type="InterPro" id="IPR014001">
    <property type="entry name" value="Helicase_ATP-bd"/>
</dbReference>
<dbReference type="CDD" id="cd18008">
    <property type="entry name" value="DEXDc_SHPRH-like"/>
    <property type="match status" value="1"/>
</dbReference>
<evidence type="ECO:0000256" key="2">
    <source>
        <dbReference type="ARBA" id="ARBA00022801"/>
    </source>
</evidence>
<dbReference type="SMART" id="SM00487">
    <property type="entry name" value="DEXDc"/>
    <property type="match status" value="1"/>
</dbReference>
<protein>
    <recommendedName>
        <fullName evidence="9">Helicase ATP-binding domain-containing protein</fullName>
    </recommendedName>
</protein>
<dbReference type="SMART" id="SM00490">
    <property type="entry name" value="HELICc"/>
    <property type="match status" value="1"/>
</dbReference>
<reference evidence="7 8" key="1">
    <citation type="submission" date="2015-09" db="EMBL/GenBank/DDBJ databases">
        <title>Host preference determinants of Valsa canker pathogens revealed by comparative genomics.</title>
        <authorList>
            <person name="Yin Z."/>
            <person name="Huang L."/>
        </authorList>
    </citation>
    <scope>NUCLEOTIDE SEQUENCE [LARGE SCALE GENOMIC DNA]</scope>
    <source>
        <strain evidence="7 8">03-1</strain>
    </source>
</reference>
<keyword evidence="3" id="KW-0067">ATP-binding</keyword>
<name>A0A423WYA9_9PEZI</name>
<keyword evidence="1" id="KW-0547">Nucleotide-binding</keyword>
<evidence type="ECO:0000259" key="5">
    <source>
        <dbReference type="PROSITE" id="PS51192"/>
    </source>
</evidence>
<feature type="compositionally biased region" description="Acidic residues" evidence="4">
    <location>
        <begin position="598"/>
        <end position="611"/>
    </location>
</feature>
<dbReference type="GO" id="GO:0005524">
    <property type="term" value="F:ATP binding"/>
    <property type="evidence" value="ECO:0007669"/>
    <property type="project" value="UniProtKB-KW"/>
</dbReference>